<dbReference type="Gene3D" id="3.40.390.10">
    <property type="entry name" value="Collagenase (Catalytic Domain)"/>
    <property type="match status" value="1"/>
</dbReference>
<dbReference type="AlphaFoldDB" id="A0A6G1FVV2"/>
<evidence type="ECO:0000313" key="8">
    <source>
        <dbReference type="EMBL" id="KAF1809914.1"/>
    </source>
</evidence>
<dbReference type="Pfam" id="PF07998">
    <property type="entry name" value="Peptidase_M54"/>
    <property type="match status" value="1"/>
</dbReference>
<feature type="region of interest" description="Disordered" evidence="7">
    <location>
        <begin position="28"/>
        <end position="58"/>
    </location>
</feature>
<comment type="cofactor">
    <cofactor evidence="1">
        <name>Zn(2+)</name>
        <dbReference type="ChEBI" id="CHEBI:29105"/>
    </cofactor>
</comment>
<keyword evidence="4" id="KW-0378">Hydrolase</keyword>
<keyword evidence="9" id="KW-1185">Reference proteome</keyword>
<evidence type="ECO:0000256" key="7">
    <source>
        <dbReference type="SAM" id="MobiDB-lite"/>
    </source>
</evidence>
<dbReference type="GeneID" id="54422042"/>
<reference evidence="10" key="2">
    <citation type="submission" date="2020-04" db="EMBL/GenBank/DDBJ databases">
        <authorList>
            <consortium name="NCBI Genome Project"/>
        </authorList>
    </citation>
    <scope>NUCLEOTIDE SEQUENCE</scope>
    <source>
        <strain evidence="10">CBS 781.70</strain>
    </source>
</reference>
<dbReference type="InterPro" id="IPR012962">
    <property type="entry name" value="Pept_M54_archaemetzincn"/>
</dbReference>
<dbReference type="InterPro" id="IPR024079">
    <property type="entry name" value="MetalloPept_cat_dom_sf"/>
</dbReference>
<evidence type="ECO:0000256" key="5">
    <source>
        <dbReference type="ARBA" id="ARBA00022833"/>
    </source>
</evidence>
<evidence type="ECO:0000256" key="6">
    <source>
        <dbReference type="ARBA" id="ARBA00023049"/>
    </source>
</evidence>
<proteinExistence type="predicted"/>
<keyword evidence="6" id="KW-0482">Metalloprotease</keyword>
<evidence type="ECO:0000256" key="4">
    <source>
        <dbReference type="ARBA" id="ARBA00022801"/>
    </source>
</evidence>
<gene>
    <name evidence="8 10" type="ORF">P152DRAFT_476047</name>
</gene>
<dbReference type="OrthoDB" id="2365600at2759"/>
<evidence type="ECO:0000313" key="9">
    <source>
        <dbReference type="Proteomes" id="UP000504638"/>
    </source>
</evidence>
<evidence type="ECO:0008006" key="11">
    <source>
        <dbReference type="Google" id="ProtNLM"/>
    </source>
</evidence>
<evidence type="ECO:0000256" key="2">
    <source>
        <dbReference type="ARBA" id="ARBA00022670"/>
    </source>
</evidence>
<dbReference type="Proteomes" id="UP000504638">
    <property type="component" value="Unplaced"/>
</dbReference>
<keyword evidence="3" id="KW-0479">Metal-binding</keyword>
<dbReference type="GO" id="GO:0046872">
    <property type="term" value="F:metal ion binding"/>
    <property type="evidence" value="ECO:0007669"/>
    <property type="project" value="UniProtKB-KW"/>
</dbReference>
<dbReference type="GO" id="GO:0006508">
    <property type="term" value="P:proteolysis"/>
    <property type="evidence" value="ECO:0007669"/>
    <property type="project" value="UniProtKB-KW"/>
</dbReference>
<reference evidence="10" key="3">
    <citation type="submission" date="2025-04" db="UniProtKB">
        <authorList>
            <consortium name="RefSeq"/>
        </authorList>
    </citation>
    <scope>IDENTIFICATION</scope>
    <source>
        <strain evidence="10">CBS 781.70</strain>
    </source>
</reference>
<keyword evidence="5" id="KW-0862">Zinc</keyword>
<dbReference type="EMBL" id="ML975169">
    <property type="protein sequence ID" value="KAF1809914.1"/>
    <property type="molecule type" value="Genomic_DNA"/>
</dbReference>
<dbReference type="SUPFAM" id="SSF55486">
    <property type="entry name" value="Metalloproteases ('zincins'), catalytic domain"/>
    <property type="match status" value="1"/>
</dbReference>
<name>A0A6G1FVV2_9PEZI</name>
<organism evidence="8">
    <name type="scientific">Eremomyces bilateralis CBS 781.70</name>
    <dbReference type="NCBI Taxonomy" id="1392243"/>
    <lineage>
        <taxon>Eukaryota</taxon>
        <taxon>Fungi</taxon>
        <taxon>Dikarya</taxon>
        <taxon>Ascomycota</taxon>
        <taxon>Pezizomycotina</taxon>
        <taxon>Dothideomycetes</taxon>
        <taxon>Dothideomycetes incertae sedis</taxon>
        <taxon>Eremomycetales</taxon>
        <taxon>Eremomycetaceae</taxon>
        <taxon>Eremomyces</taxon>
    </lineage>
</organism>
<evidence type="ECO:0000256" key="3">
    <source>
        <dbReference type="ARBA" id="ARBA00022723"/>
    </source>
</evidence>
<dbReference type="PANTHER" id="PTHR15910:SF1">
    <property type="entry name" value="ARCHAEMETZINCIN-2"/>
    <property type="match status" value="1"/>
</dbReference>
<dbReference type="PANTHER" id="PTHR15910">
    <property type="entry name" value="ARCHAEMETZINCIN"/>
    <property type="match status" value="1"/>
</dbReference>
<dbReference type="CDD" id="cd11375">
    <property type="entry name" value="Peptidase_M54"/>
    <property type="match status" value="1"/>
</dbReference>
<evidence type="ECO:0000256" key="1">
    <source>
        <dbReference type="ARBA" id="ARBA00001947"/>
    </source>
</evidence>
<accession>A0A6G1FVV2</accession>
<dbReference type="GO" id="GO:0008237">
    <property type="term" value="F:metallopeptidase activity"/>
    <property type="evidence" value="ECO:0007669"/>
    <property type="project" value="UniProtKB-KW"/>
</dbReference>
<reference evidence="8 10" key="1">
    <citation type="submission" date="2020-01" db="EMBL/GenBank/DDBJ databases">
        <authorList>
            <consortium name="DOE Joint Genome Institute"/>
            <person name="Haridas S."/>
            <person name="Albert R."/>
            <person name="Binder M."/>
            <person name="Bloem J."/>
            <person name="Labutti K."/>
            <person name="Salamov A."/>
            <person name="Andreopoulos B."/>
            <person name="Baker S.E."/>
            <person name="Barry K."/>
            <person name="Bills G."/>
            <person name="Bluhm B.H."/>
            <person name="Cannon C."/>
            <person name="Castanera R."/>
            <person name="Culley D.E."/>
            <person name="Daum C."/>
            <person name="Ezra D."/>
            <person name="Gonzalez J.B."/>
            <person name="Henrissat B."/>
            <person name="Kuo A."/>
            <person name="Liang C."/>
            <person name="Lipzen A."/>
            <person name="Lutzoni F."/>
            <person name="Magnuson J."/>
            <person name="Mondo S."/>
            <person name="Nolan M."/>
            <person name="Ohm R."/>
            <person name="Pangilinan J."/>
            <person name="Park H.-J."/>
            <person name="Ramirez L."/>
            <person name="Alfaro M."/>
            <person name="Sun H."/>
            <person name="Tritt A."/>
            <person name="Yoshinaga Y."/>
            <person name="Zwiers L.-H."/>
            <person name="Turgeon B.G."/>
            <person name="Goodwin S.B."/>
            <person name="Spatafora J.W."/>
            <person name="Crous P.W."/>
            <person name="Grigoriev I.V."/>
        </authorList>
    </citation>
    <scope>NUCLEOTIDE SEQUENCE</scope>
    <source>
        <strain evidence="8 10">CBS 781.70</strain>
    </source>
</reference>
<protein>
    <recommendedName>
        <fullName evidence="11">Zincin</fullName>
    </recommendedName>
</protein>
<evidence type="ECO:0000313" key="10">
    <source>
        <dbReference type="RefSeq" id="XP_033531545.1"/>
    </source>
</evidence>
<sequence length="390" mass="43106">MIGPLCTHPHLQLEPSEHAKEASYIRADANRRAAAETASGRVPGAKKKHGSKSDSECHTIADSTAYPAPLVLPDDDLALDPRYPPQSFRSWIMEKERNKVTQDQKTLYVAAAPAVSPELTAEMERWAKAKPPQASRKGKNTMPVKQPEFKDVVEYLSAFYHGMQVKEFPESLKFTEWEKGSTRSIGLQTGDSAVQIRIRPSRDGVFQRQLNLNDILDAAIEMLPSDAYAIILLVEHDMYEDEDDDFCCGRAYGGSRVAVVSSARYHPALDLMEGIDHAHMWPASHCKAYVDSCCESSDILPLPPPGELRATSGGKGRLQAAVEAASTLKQPRNEEDFHGLWLTRLVRTTSHELGHCLGLDHCVYYACAMQGTAGMAEDGRQPPYLSTAQQ</sequence>
<keyword evidence="2" id="KW-0645">Protease</keyword>
<dbReference type="RefSeq" id="XP_033531545.1">
    <property type="nucleotide sequence ID" value="XM_033681472.1"/>
</dbReference>